<keyword evidence="3" id="KW-1185">Reference proteome</keyword>
<gene>
    <name evidence="2" type="ORF">RirG_172140</name>
</gene>
<dbReference type="EMBL" id="JEMT01025691">
    <property type="protein sequence ID" value="EXX61335.1"/>
    <property type="molecule type" value="Genomic_DNA"/>
</dbReference>
<dbReference type="FunFam" id="3.40.50.150:FF:000554">
    <property type="entry name" value="Cation-transporting ATPase"/>
    <property type="match status" value="1"/>
</dbReference>
<comment type="similarity">
    <text evidence="1">Belongs to the CFA/CMAS family.</text>
</comment>
<keyword evidence="2" id="KW-0808">Transferase</keyword>
<dbReference type="InterPro" id="IPR029063">
    <property type="entry name" value="SAM-dependent_MTases_sf"/>
</dbReference>
<dbReference type="AlphaFoldDB" id="A0A015J3K5"/>
<dbReference type="OrthoDB" id="506498at2759"/>
<dbReference type="PANTHER" id="PTHR43832:SF1">
    <property type="entry name" value="S-ADENOSYL-L-METHIONINE-DEPENDENT METHYLTRANSFERASES SUPERFAMILY PROTEIN"/>
    <property type="match status" value="1"/>
</dbReference>
<dbReference type="PANTHER" id="PTHR43832">
    <property type="match status" value="1"/>
</dbReference>
<dbReference type="STRING" id="1432141.A0A015J3K5"/>
<evidence type="ECO:0000256" key="1">
    <source>
        <dbReference type="ARBA" id="ARBA00010815"/>
    </source>
</evidence>
<protein>
    <submittedName>
        <fullName evidence="2">Sterol 24-C-methyltransferase</fullName>
    </submittedName>
</protein>
<comment type="caution">
    <text evidence="2">The sequence shown here is derived from an EMBL/GenBank/DDBJ whole genome shotgun (WGS) entry which is preliminary data.</text>
</comment>
<evidence type="ECO:0000313" key="2">
    <source>
        <dbReference type="EMBL" id="EXX61335.1"/>
    </source>
</evidence>
<dbReference type="HOGENOM" id="CLU_045794_0_0_1"/>
<sequence length="360" mass="42259">MSTNNSDNNNNQVANANSFWYEPLLDRGLVPDFVLRMAIRSLLKERLDWINLGEVEKNCQRKFDFVNSLKERPIAEHTDKANEQHYEVSTEFIKVCLGKRMKYSSCLFPKGNESLDIAEEAMLESYCVKAQVSDGMEILDLGCGWGSLSLYLCEKYPNAKITALSNSSTQREYIESIAKQNGFENLKVITANIKEFDFDSSNQFDRIMTVEMFEHMKNYEFLFEKISKWIKPKGLLFIHVFCHVDQPYDFTLGDGWMSKYFFTGGTMPSVDLFLYFQRQLRLVNQWVVNGKHYGKTSEEWLKLLDKNKKPAMEYLAKTYGKENAVVWYYRWRTFYLAVAEMFNYDNGNIWCVGHYLFEKE</sequence>
<evidence type="ECO:0000313" key="3">
    <source>
        <dbReference type="Proteomes" id="UP000022910"/>
    </source>
</evidence>
<name>A0A015J3K5_RHIIW</name>
<proteinExistence type="inferred from homology"/>
<reference evidence="2 3" key="1">
    <citation type="submission" date="2014-02" db="EMBL/GenBank/DDBJ databases">
        <title>Single nucleus genome sequencing reveals high similarity among nuclei of an endomycorrhizal fungus.</title>
        <authorList>
            <person name="Lin K."/>
            <person name="Geurts R."/>
            <person name="Zhang Z."/>
            <person name="Limpens E."/>
            <person name="Saunders D.G."/>
            <person name="Mu D."/>
            <person name="Pang E."/>
            <person name="Cao H."/>
            <person name="Cha H."/>
            <person name="Lin T."/>
            <person name="Zhou Q."/>
            <person name="Shang Y."/>
            <person name="Li Y."/>
            <person name="Ivanov S."/>
            <person name="Sharma T."/>
            <person name="Velzen R.V."/>
            <person name="Ruijter N.D."/>
            <person name="Aanen D.K."/>
            <person name="Win J."/>
            <person name="Kamoun S."/>
            <person name="Bisseling T."/>
            <person name="Huang S."/>
        </authorList>
    </citation>
    <scope>NUCLEOTIDE SEQUENCE [LARGE SCALE GENOMIC DNA]</scope>
    <source>
        <strain evidence="3">DAOM197198w</strain>
    </source>
</reference>
<dbReference type="GO" id="GO:0032259">
    <property type="term" value="P:methylation"/>
    <property type="evidence" value="ECO:0007669"/>
    <property type="project" value="UniProtKB-KW"/>
</dbReference>
<dbReference type="Proteomes" id="UP000022910">
    <property type="component" value="Unassembled WGS sequence"/>
</dbReference>
<dbReference type="OMA" id="IAQHFFT"/>
<dbReference type="SUPFAM" id="SSF53335">
    <property type="entry name" value="S-adenosyl-L-methionine-dependent methyltransferases"/>
    <property type="match status" value="1"/>
</dbReference>
<dbReference type="GO" id="GO:0008168">
    <property type="term" value="F:methyltransferase activity"/>
    <property type="evidence" value="ECO:0007669"/>
    <property type="project" value="UniProtKB-KW"/>
</dbReference>
<dbReference type="Gene3D" id="3.40.50.150">
    <property type="entry name" value="Vaccinia Virus protein VP39"/>
    <property type="match status" value="1"/>
</dbReference>
<organism evidence="2 3">
    <name type="scientific">Rhizophagus irregularis (strain DAOM 197198w)</name>
    <name type="common">Glomus intraradices</name>
    <dbReference type="NCBI Taxonomy" id="1432141"/>
    <lineage>
        <taxon>Eukaryota</taxon>
        <taxon>Fungi</taxon>
        <taxon>Fungi incertae sedis</taxon>
        <taxon>Mucoromycota</taxon>
        <taxon>Glomeromycotina</taxon>
        <taxon>Glomeromycetes</taxon>
        <taxon>Glomerales</taxon>
        <taxon>Glomeraceae</taxon>
        <taxon>Rhizophagus</taxon>
    </lineage>
</organism>
<dbReference type="CDD" id="cd02440">
    <property type="entry name" value="AdoMet_MTases"/>
    <property type="match status" value="1"/>
</dbReference>
<dbReference type="SMR" id="A0A015J3K5"/>
<dbReference type="Pfam" id="PF02353">
    <property type="entry name" value="CMAS"/>
    <property type="match status" value="1"/>
</dbReference>
<accession>A0A015J3K5</accession>
<keyword evidence="2" id="KW-0489">Methyltransferase</keyword>